<feature type="domain" description="Aminoacyl-transfer RNA synthetases class-II family profile" evidence="8">
    <location>
        <begin position="151"/>
        <end position="464"/>
    </location>
</feature>
<dbReference type="PROSITE" id="PS50862">
    <property type="entry name" value="AA_TRNA_LIGASE_II"/>
    <property type="match status" value="1"/>
</dbReference>
<dbReference type="PANTHER" id="PTHR22594:SF34">
    <property type="entry name" value="ASPARAGINE--TRNA LIGASE, MITOCHONDRIAL-RELATED"/>
    <property type="match status" value="1"/>
</dbReference>
<dbReference type="Pfam" id="PF01336">
    <property type="entry name" value="tRNA_anti-codon"/>
    <property type="match status" value="1"/>
</dbReference>
<organism evidence="9 10">
    <name type="scientific">Cimex lectularius</name>
    <name type="common">Bed bug</name>
    <name type="synonym">Acanthia lectularia</name>
    <dbReference type="NCBI Taxonomy" id="79782"/>
    <lineage>
        <taxon>Eukaryota</taxon>
        <taxon>Metazoa</taxon>
        <taxon>Ecdysozoa</taxon>
        <taxon>Arthropoda</taxon>
        <taxon>Hexapoda</taxon>
        <taxon>Insecta</taxon>
        <taxon>Pterygota</taxon>
        <taxon>Neoptera</taxon>
        <taxon>Paraneoptera</taxon>
        <taxon>Hemiptera</taxon>
        <taxon>Heteroptera</taxon>
        <taxon>Panheteroptera</taxon>
        <taxon>Cimicomorpha</taxon>
        <taxon>Cimicidae</taxon>
        <taxon>Cimex</taxon>
    </lineage>
</organism>
<dbReference type="Proteomes" id="UP000494040">
    <property type="component" value="Unassembled WGS sequence"/>
</dbReference>
<dbReference type="InterPro" id="IPR012340">
    <property type="entry name" value="NA-bd_OB-fold"/>
</dbReference>
<dbReference type="InterPro" id="IPR006195">
    <property type="entry name" value="aa-tRNA-synth_II"/>
</dbReference>
<name>A0A8I6S0E0_CIMLE</name>
<dbReference type="NCBIfam" id="NF003037">
    <property type="entry name" value="PRK03932.1"/>
    <property type="match status" value="1"/>
</dbReference>
<dbReference type="OMA" id="PEMAFYD"/>
<dbReference type="GeneID" id="106669729"/>
<dbReference type="PRINTS" id="PR01042">
    <property type="entry name" value="TRNASYNTHASP"/>
</dbReference>
<dbReference type="InterPro" id="IPR004365">
    <property type="entry name" value="NA-bd_OB_tRNA"/>
</dbReference>
<evidence type="ECO:0000256" key="5">
    <source>
        <dbReference type="ARBA" id="ARBA00022840"/>
    </source>
</evidence>
<dbReference type="Pfam" id="PF00152">
    <property type="entry name" value="tRNA-synt_2"/>
    <property type="match status" value="1"/>
</dbReference>
<dbReference type="GO" id="GO:0005524">
    <property type="term" value="F:ATP binding"/>
    <property type="evidence" value="ECO:0007669"/>
    <property type="project" value="UniProtKB-KW"/>
</dbReference>
<dbReference type="GO" id="GO:0003676">
    <property type="term" value="F:nucleic acid binding"/>
    <property type="evidence" value="ECO:0007669"/>
    <property type="project" value="InterPro"/>
</dbReference>
<protein>
    <recommendedName>
        <fullName evidence="2">asparagine--tRNA ligase</fullName>
        <ecNumber evidence="2">6.1.1.22</ecNumber>
    </recommendedName>
</protein>
<evidence type="ECO:0000313" key="9">
    <source>
        <dbReference type="EnsemblMetazoa" id="XP_014254894.1"/>
    </source>
</evidence>
<dbReference type="InterPro" id="IPR004522">
    <property type="entry name" value="Asn-tRNA-ligase"/>
</dbReference>
<dbReference type="CTD" id="36909"/>
<dbReference type="KEGG" id="clec:106669729"/>
<proteinExistence type="inferred from homology"/>
<evidence type="ECO:0000256" key="2">
    <source>
        <dbReference type="ARBA" id="ARBA00012816"/>
    </source>
</evidence>
<evidence type="ECO:0000256" key="6">
    <source>
        <dbReference type="ARBA" id="ARBA00022917"/>
    </source>
</evidence>
<keyword evidence="6" id="KW-0648">Protein biosynthesis</keyword>
<keyword evidence="5" id="KW-0067">ATP-binding</keyword>
<reference evidence="9" key="1">
    <citation type="submission" date="2022-01" db="UniProtKB">
        <authorList>
            <consortium name="EnsemblMetazoa"/>
        </authorList>
    </citation>
    <scope>IDENTIFICATION</scope>
</reference>
<dbReference type="NCBIfam" id="TIGR00457">
    <property type="entry name" value="asnS"/>
    <property type="match status" value="1"/>
</dbReference>
<dbReference type="SUPFAM" id="SSF55681">
    <property type="entry name" value="Class II aaRS and biotin synthetases"/>
    <property type="match status" value="1"/>
</dbReference>
<dbReference type="Gene3D" id="3.30.930.10">
    <property type="entry name" value="Bira Bifunctional Protein, Domain 2"/>
    <property type="match status" value="1"/>
</dbReference>
<dbReference type="CDD" id="cd04318">
    <property type="entry name" value="EcAsnRS_like_N"/>
    <property type="match status" value="1"/>
</dbReference>
<dbReference type="InterPro" id="IPR045864">
    <property type="entry name" value="aa-tRNA-synth_II/BPL/LPL"/>
</dbReference>
<dbReference type="AlphaFoldDB" id="A0A8I6S0E0"/>
<evidence type="ECO:0000259" key="8">
    <source>
        <dbReference type="PROSITE" id="PS50862"/>
    </source>
</evidence>
<dbReference type="InterPro" id="IPR004364">
    <property type="entry name" value="Aa-tRNA-synt_II"/>
</dbReference>
<evidence type="ECO:0000256" key="7">
    <source>
        <dbReference type="ARBA" id="ARBA00023146"/>
    </source>
</evidence>
<dbReference type="GO" id="GO:0006421">
    <property type="term" value="P:asparaginyl-tRNA aminoacylation"/>
    <property type="evidence" value="ECO:0007669"/>
    <property type="project" value="InterPro"/>
</dbReference>
<dbReference type="InterPro" id="IPR002312">
    <property type="entry name" value="Asp/Asn-tRNA-synth_IIb"/>
</dbReference>
<keyword evidence="3" id="KW-0436">Ligase</keyword>
<dbReference type="EnsemblMetazoa" id="XM_014399408.2">
    <property type="protein sequence ID" value="XP_014254894.1"/>
    <property type="gene ID" value="LOC106669729"/>
</dbReference>
<dbReference type="SUPFAM" id="SSF50249">
    <property type="entry name" value="Nucleic acid-binding proteins"/>
    <property type="match status" value="1"/>
</dbReference>
<dbReference type="GO" id="GO:0005739">
    <property type="term" value="C:mitochondrion"/>
    <property type="evidence" value="ECO:0007669"/>
    <property type="project" value="TreeGrafter"/>
</dbReference>
<evidence type="ECO:0000256" key="1">
    <source>
        <dbReference type="ARBA" id="ARBA00008226"/>
    </source>
</evidence>
<evidence type="ECO:0000256" key="4">
    <source>
        <dbReference type="ARBA" id="ARBA00022741"/>
    </source>
</evidence>
<keyword evidence="4" id="KW-0547">Nucleotide-binding</keyword>
<dbReference type="GO" id="GO:0004816">
    <property type="term" value="F:asparagine-tRNA ligase activity"/>
    <property type="evidence" value="ECO:0007669"/>
    <property type="project" value="UniProtKB-EC"/>
</dbReference>
<comment type="similarity">
    <text evidence="1">Belongs to the class-II aminoacyl-tRNA synthetase family.</text>
</comment>
<keyword evidence="10" id="KW-1185">Reference proteome</keyword>
<evidence type="ECO:0000313" key="10">
    <source>
        <dbReference type="Proteomes" id="UP000494040"/>
    </source>
</evidence>
<dbReference type="Gene3D" id="2.40.50.140">
    <property type="entry name" value="Nucleic acid-binding proteins"/>
    <property type="match status" value="1"/>
</dbReference>
<keyword evidence="7" id="KW-0030">Aminoacyl-tRNA synthetase</keyword>
<sequence length="472" mass="54179">MLRLKGKAELFKFCLNSLNKGHRSAFHRIADIKEECKQISIKGWVTSLRKMKEYIFLDLNDGSCSKPLQIVVQKDNKIKALQFGCSIEAEGELVKNKNGQLELKASDVRLIGQCNIDDGYPFAPRKHYSNDYMRQYLHLRLRNNGFAALSRIRGAATTAIHNFFNTHNYINIHTPVLTSNDCEGAGEVFLVEPDYETKKGEKKECFFDNKAFLTVSGQLHLEVAARCFHKVYTFGPTFRAENSKSRLHLSEFYMVEAETALAQSTEDLVHCVGSMFQYVTKYLLENCSEDIYLSRKEIGDKDLTSNLENVVDKPFCIMSYDEVCNVLKGSKKLKTKFVPNMPLTKEQELFIVEHNDKYPVFVIDWPAEIKPFYMKSKDNDENRVMAFDLLCPNVGEVCGGSLREDDYGMLQKKLEDAGMAERLAWYLELRKFGNVLTGGFGLGFERYLQVLLNILNIKDSILFPRWPHNCKM</sequence>
<dbReference type="PANTHER" id="PTHR22594">
    <property type="entry name" value="ASPARTYL/LYSYL-TRNA SYNTHETASE"/>
    <property type="match status" value="1"/>
</dbReference>
<dbReference type="OrthoDB" id="360585at2759"/>
<dbReference type="EC" id="6.1.1.22" evidence="2"/>
<accession>A0A8I6S0E0</accession>
<evidence type="ECO:0000256" key="3">
    <source>
        <dbReference type="ARBA" id="ARBA00022598"/>
    </source>
</evidence>
<dbReference type="RefSeq" id="XP_014254894.1">
    <property type="nucleotide sequence ID" value="XM_014399408.2"/>
</dbReference>